<name>A0A0W0TPN8_9GAMM</name>
<evidence type="ECO:0000313" key="2">
    <source>
        <dbReference type="Proteomes" id="UP000054785"/>
    </source>
</evidence>
<gene>
    <name evidence="1" type="ORF">Lgee_1834</name>
</gene>
<dbReference type="RefSeq" id="WP_162261987.1">
    <property type="nucleotide sequence ID" value="NZ_LNYC01000070.1"/>
</dbReference>
<sequence length="139" mass="15712">TNKMGIALIFPEFCSSAPDLSKRSLLQELIASPDNSALLTEVAASWHRELIDRRLEIMRSNELVRIEDLYIASIRACPRFFRSSECIETAVRVIEKTQTDTTQKQIAFEKSAQFAETTHNLLDVLLAEAIQELAARFSP</sequence>
<evidence type="ECO:0000313" key="1">
    <source>
        <dbReference type="EMBL" id="KTC97513.1"/>
    </source>
</evidence>
<dbReference type="EMBL" id="LNYC01000070">
    <property type="protein sequence ID" value="KTC97513.1"/>
    <property type="molecule type" value="Genomic_DNA"/>
</dbReference>
<protein>
    <submittedName>
        <fullName evidence="1">Uncharacterized protein</fullName>
    </submittedName>
</protein>
<dbReference type="PATRIC" id="fig|45065.4.peg.1990"/>
<keyword evidence="2" id="KW-1185">Reference proteome</keyword>
<dbReference type="AlphaFoldDB" id="A0A0W0TPN8"/>
<reference evidence="1 2" key="1">
    <citation type="submission" date="2015-11" db="EMBL/GenBank/DDBJ databases">
        <title>Genomic analysis of 38 Legionella species identifies large and diverse effector repertoires.</title>
        <authorList>
            <person name="Burstein D."/>
            <person name="Amaro F."/>
            <person name="Zusman T."/>
            <person name="Lifshitz Z."/>
            <person name="Cohen O."/>
            <person name="Gilbert J.A."/>
            <person name="Pupko T."/>
            <person name="Shuman H.A."/>
            <person name="Segal G."/>
        </authorList>
    </citation>
    <scope>NUCLEOTIDE SEQUENCE [LARGE SCALE GENOMIC DNA]</scope>
    <source>
        <strain evidence="1 2">ATCC 49504</strain>
    </source>
</reference>
<dbReference type="Proteomes" id="UP000054785">
    <property type="component" value="Unassembled WGS sequence"/>
</dbReference>
<feature type="non-terminal residue" evidence="1">
    <location>
        <position position="1"/>
    </location>
</feature>
<accession>A0A0W0TPN8</accession>
<organism evidence="1 2">
    <name type="scientific">Legionella geestiana</name>
    <dbReference type="NCBI Taxonomy" id="45065"/>
    <lineage>
        <taxon>Bacteria</taxon>
        <taxon>Pseudomonadati</taxon>
        <taxon>Pseudomonadota</taxon>
        <taxon>Gammaproteobacteria</taxon>
        <taxon>Legionellales</taxon>
        <taxon>Legionellaceae</taxon>
        <taxon>Legionella</taxon>
    </lineage>
</organism>
<proteinExistence type="predicted"/>
<comment type="caution">
    <text evidence="1">The sequence shown here is derived from an EMBL/GenBank/DDBJ whole genome shotgun (WGS) entry which is preliminary data.</text>
</comment>